<dbReference type="STRING" id="1548207.AXK11_09050"/>
<evidence type="ECO:0000256" key="1">
    <source>
        <dbReference type="PIRSR" id="PIRSR000097-1"/>
    </source>
</evidence>
<evidence type="ECO:0000256" key="2">
    <source>
        <dbReference type="PIRSR" id="PIRSR000097-2"/>
    </source>
</evidence>
<dbReference type="Gene3D" id="3.20.20.100">
    <property type="entry name" value="NADP-dependent oxidoreductase domain"/>
    <property type="match status" value="1"/>
</dbReference>
<feature type="site" description="Lowers pKa of active site Tyr" evidence="3">
    <location>
        <position position="50"/>
    </location>
</feature>
<comment type="caution">
    <text evidence="5">The sequence shown here is derived from an EMBL/GenBank/DDBJ whole genome shotgun (WGS) entry which is preliminary data.</text>
</comment>
<evidence type="ECO:0000259" key="4">
    <source>
        <dbReference type="Pfam" id="PF00248"/>
    </source>
</evidence>
<feature type="binding site" evidence="2">
    <location>
        <position position="84"/>
    </location>
    <ligand>
        <name>substrate</name>
    </ligand>
</feature>
<dbReference type="GO" id="GO:0016491">
    <property type="term" value="F:oxidoreductase activity"/>
    <property type="evidence" value="ECO:0007669"/>
    <property type="project" value="InterPro"/>
</dbReference>
<dbReference type="EMBL" id="LSZQ01000069">
    <property type="protein sequence ID" value="KXU34068.1"/>
    <property type="molecule type" value="Genomic_DNA"/>
</dbReference>
<dbReference type="Pfam" id="PF00248">
    <property type="entry name" value="Aldo_ket_red"/>
    <property type="match status" value="1"/>
</dbReference>
<dbReference type="SUPFAM" id="SSF51430">
    <property type="entry name" value="NAD(P)-linked oxidoreductase"/>
    <property type="match status" value="1"/>
</dbReference>
<dbReference type="InterPro" id="IPR020471">
    <property type="entry name" value="AKR"/>
</dbReference>
<protein>
    <recommendedName>
        <fullName evidence="4">NADP-dependent oxidoreductase domain-containing protein</fullName>
    </recommendedName>
</protein>
<reference evidence="6" key="1">
    <citation type="submission" date="2016-02" db="EMBL/GenBank/DDBJ databases">
        <authorList>
            <person name="Sanders J.G."/>
            <person name="Lin J.Y."/>
            <person name="Wertz J.T."/>
            <person name="Russell J.A."/>
            <person name="Moreau C.S."/>
            <person name="Powell S."/>
        </authorList>
    </citation>
    <scope>NUCLEOTIDE SEQUENCE [LARGE SCALE GENOMIC DNA]</scope>
    <source>
        <strain evidence="6">CAG34</strain>
    </source>
</reference>
<name>A0A139SHL6_9BACT</name>
<dbReference type="PANTHER" id="PTHR43638:SF3">
    <property type="entry name" value="ALDEHYDE REDUCTASE"/>
    <property type="match status" value="1"/>
</dbReference>
<accession>A0A139SHL6</accession>
<feature type="active site" description="Proton donor" evidence="1">
    <location>
        <position position="25"/>
    </location>
</feature>
<dbReference type="AlphaFoldDB" id="A0A139SHL6"/>
<feature type="domain" description="NADP-dependent oxidoreductase" evidence="4">
    <location>
        <begin position="2"/>
        <end position="240"/>
    </location>
</feature>
<organism evidence="5 6">
    <name type="scientific">Cephaloticoccus primus</name>
    <dbReference type="NCBI Taxonomy" id="1548207"/>
    <lineage>
        <taxon>Bacteria</taxon>
        <taxon>Pseudomonadati</taxon>
        <taxon>Verrucomicrobiota</taxon>
        <taxon>Opitutia</taxon>
        <taxon>Opitutales</taxon>
        <taxon>Opitutaceae</taxon>
        <taxon>Cephaloticoccus</taxon>
    </lineage>
</organism>
<proteinExistence type="predicted"/>
<dbReference type="InterPro" id="IPR023210">
    <property type="entry name" value="NADP_OxRdtase_dom"/>
</dbReference>
<gene>
    <name evidence="5" type="ORF">AXK11_09050</name>
</gene>
<dbReference type="InterPro" id="IPR036812">
    <property type="entry name" value="NAD(P)_OxRdtase_dom_sf"/>
</dbReference>
<evidence type="ECO:0000256" key="3">
    <source>
        <dbReference type="PIRSR" id="PIRSR000097-3"/>
    </source>
</evidence>
<keyword evidence="6" id="KW-1185">Reference proteome</keyword>
<dbReference type="PRINTS" id="PR00069">
    <property type="entry name" value="ALDKETRDTASE"/>
</dbReference>
<dbReference type="PIRSF" id="PIRSF000097">
    <property type="entry name" value="AKR"/>
    <property type="match status" value="1"/>
</dbReference>
<evidence type="ECO:0000313" key="6">
    <source>
        <dbReference type="Proteomes" id="UP000070058"/>
    </source>
</evidence>
<sequence length="255" mass="27636">MEESEEAVRTGLSLGMRLIDTAEIYQNGNSEQAFGRLIAGQREQVFVVTKVDAPNATSEQSIRNSCERSLRYLGTDYIDLYLLHWPVADLPPVVNAFEALKAEGLIRNWGVSNFDVRLMEELYAIPGGKNCAANQVRYSLVDRSAEAVGLVDWAARKRLPLMAYSPLGSGGGVKTLLQTPAVIEVAAKHGVSASTVAIAWTMRSGSVISIPATGRAKYMSENARAAELTLDKADLAKLDGAFPARHIPSRGFPAR</sequence>
<evidence type="ECO:0000313" key="5">
    <source>
        <dbReference type="EMBL" id="KXU34068.1"/>
    </source>
</evidence>
<dbReference type="Proteomes" id="UP000070058">
    <property type="component" value="Unassembled WGS sequence"/>
</dbReference>
<dbReference type="PANTHER" id="PTHR43638">
    <property type="entry name" value="OXIDOREDUCTASE, ALDO/KETO REDUCTASE FAMILY PROTEIN"/>
    <property type="match status" value="1"/>
</dbReference>